<comment type="caution">
    <text evidence="1">The sequence shown here is derived from an EMBL/GenBank/DDBJ whole genome shotgun (WGS) entry which is preliminary data.</text>
</comment>
<proteinExistence type="predicted"/>
<gene>
    <name evidence="1" type="ORF">JKP88DRAFT_325475</name>
</gene>
<reference evidence="1" key="1">
    <citation type="submission" date="2021-02" db="EMBL/GenBank/DDBJ databases">
        <title>First Annotated Genome of the Yellow-green Alga Tribonema minus.</title>
        <authorList>
            <person name="Mahan K.M."/>
        </authorList>
    </citation>
    <scope>NUCLEOTIDE SEQUENCE</scope>
    <source>
        <strain evidence="1">UTEX B ZZ1240</strain>
    </source>
</reference>
<dbReference type="EMBL" id="JAFCMP010000434">
    <property type="protein sequence ID" value="KAG5179967.1"/>
    <property type="molecule type" value="Genomic_DNA"/>
</dbReference>
<keyword evidence="2" id="KW-1185">Reference proteome</keyword>
<dbReference type="AlphaFoldDB" id="A0A836CBZ8"/>
<evidence type="ECO:0000313" key="1">
    <source>
        <dbReference type="EMBL" id="KAG5179967.1"/>
    </source>
</evidence>
<dbReference type="Proteomes" id="UP000664859">
    <property type="component" value="Unassembled WGS sequence"/>
</dbReference>
<evidence type="ECO:0000313" key="2">
    <source>
        <dbReference type="Proteomes" id="UP000664859"/>
    </source>
</evidence>
<organism evidence="1 2">
    <name type="scientific">Tribonema minus</name>
    <dbReference type="NCBI Taxonomy" id="303371"/>
    <lineage>
        <taxon>Eukaryota</taxon>
        <taxon>Sar</taxon>
        <taxon>Stramenopiles</taxon>
        <taxon>Ochrophyta</taxon>
        <taxon>PX clade</taxon>
        <taxon>Xanthophyceae</taxon>
        <taxon>Tribonematales</taxon>
        <taxon>Tribonemataceae</taxon>
        <taxon>Tribonema</taxon>
    </lineage>
</organism>
<name>A0A836CBZ8_9STRA</name>
<accession>A0A836CBZ8</accession>
<sequence length="252" mass="29123">MATRASTPLHLRAQGRVLQLFERERQEKYALLEKKEQKKHDLTIRLLSDKDKEKQALYDLKDKEKQALYDLKDKEKQALNDLRVHERVAAQKQVDGLTAKLEAMTGVVLAEQESRNIRGALELVASMKHAKPHVKMPAKQMLLNQLLQDEDWNQVATACARENNVEMEHGEKCFKMIYHTFAKDKHGSEAEVFIRLAEVKAPAERVGLFATFTLYYIDYVVVDFHGNEWRRGMPGGENYFPDRPVQSNSMQI</sequence>
<protein>
    <submittedName>
        <fullName evidence="1">Uncharacterized protein</fullName>
    </submittedName>
</protein>